<evidence type="ECO:0000256" key="6">
    <source>
        <dbReference type="ARBA" id="ARBA00023049"/>
    </source>
</evidence>
<evidence type="ECO:0000256" key="4">
    <source>
        <dbReference type="ARBA" id="ARBA00022801"/>
    </source>
</evidence>
<protein>
    <submittedName>
        <fullName evidence="9">DNA repair protein RadC</fullName>
    </submittedName>
</protein>
<feature type="domain" description="MPN" evidence="8">
    <location>
        <begin position="88"/>
        <end position="216"/>
    </location>
</feature>
<evidence type="ECO:0000256" key="1">
    <source>
        <dbReference type="ARBA" id="ARBA00010243"/>
    </source>
</evidence>
<dbReference type="OrthoDB" id="9804482at2"/>
<proteinExistence type="inferred from homology"/>
<dbReference type="NCBIfam" id="NF000642">
    <property type="entry name" value="PRK00024.1"/>
    <property type="match status" value="1"/>
</dbReference>
<dbReference type="GO" id="GO:0006508">
    <property type="term" value="P:proteolysis"/>
    <property type="evidence" value="ECO:0007669"/>
    <property type="project" value="UniProtKB-KW"/>
</dbReference>
<dbReference type="Gene3D" id="3.40.140.10">
    <property type="entry name" value="Cytidine Deaminase, domain 2"/>
    <property type="match status" value="1"/>
</dbReference>
<organism evidence="9 10">
    <name type="scientific">Lacticaseibacillus nasuensis JCM 17158</name>
    <dbReference type="NCBI Taxonomy" id="1291734"/>
    <lineage>
        <taxon>Bacteria</taxon>
        <taxon>Bacillati</taxon>
        <taxon>Bacillota</taxon>
        <taxon>Bacilli</taxon>
        <taxon>Lactobacillales</taxon>
        <taxon>Lactobacillaceae</taxon>
        <taxon>Lacticaseibacillus</taxon>
    </lineage>
</organism>
<dbReference type="PROSITE" id="PS50249">
    <property type="entry name" value="MPN"/>
    <property type="match status" value="1"/>
</dbReference>
<dbReference type="InterPro" id="IPR025657">
    <property type="entry name" value="RadC_JAB"/>
</dbReference>
<evidence type="ECO:0000256" key="5">
    <source>
        <dbReference type="ARBA" id="ARBA00022833"/>
    </source>
</evidence>
<evidence type="ECO:0000313" key="9">
    <source>
        <dbReference type="EMBL" id="KRK73223.1"/>
    </source>
</evidence>
<dbReference type="InterPro" id="IPR001405">
    <property type="entry name" value="UPF0758"/>
</dbReference>
<keyword evidence="3" id="KW-0479">Metal-binding</keyword>
<sequence length="220" mass="23225">MAQPRELLRDHGAKTLTDAELLMVVLGSGSQVASLAEVAGGITAAYPGLAGLATAPVRDLMQVRGLGLAKAASVSAAAEIGRRVLERQSLRVGDYADLPELAEHLMVRFSGVTQEVIIVIFLDTQNRVIQETEVARGGMDSAVVDPRVVFRQGLLVNAAQLILAHNHPSGVTVPSEADIAVTERFIGAGQLMGMALADHLIIGAHNYYAFSEHPDALSLS</sequence>
<dbReference type="PROSITE" id="PS01302">
    <property type="entry name" value="UPF0758"/>
    <property type="match status" value="1"/>
</dbReference>
<keyword evidence="4" id="KW-0378">Hydrolase</keyword>
<reference evidence="9 10" key="1">
    <citation type="journal article" date="2015" name="Genome Announc.">
        <title>Expanding the biotechnology potential of lactobacilli through comparative genomics of 213 strains and associated genera.</title>
        <authorList>
            <person name="Sun Z."/>
            <person name="Harris H.M."/>
            <person name="McCann A."/>
            <person name="Guo C."/>
            <person name="Argimon S."/>
            <person name="Zhang W."/>
            <person name="Yang X."/>
            <person name="Jeffery I.B."/>
            <person name="Cooney J.C."/>
            <person name="Kagawa T.F."/>
            <person name="Liu W."/>
            <person name="Song Y."/>
            <person name="Salvetti E."/>
            <person name="Wrobel A."/>
            <person name="Rasinkangas P."/>
            <person name="Parkhill J."/>
            <person name="Rea M.C."/>
            <person name="O'Sullivan O."/>
            <person name="Ritari J."/>
            <person name="Douillard F.P."/>
            <person name="Paul Ross R."/>
            <person name="Yang R."/>
            <person name="Briner A.E."/>
            <person name="Felis G.E."/>
            <person name="de Vos W.M."/>
            <person name="Barrangou R."/>
            <person name="Klaenhammer T.R."/>
            <person name="Caufield P.W."/>
            <person name="Cui Y."/>
            <person name="Zhang H."/>
            <person name="O'Toole P.W."/>
        </authorList>
    </citation>
    <scope>NUCLEOTIDE SEQUENCE [LARGE SCALE GENOMIC DNA]</scope>
    <source>
        <strain evidence="9 10">JCM 17158</strain>
    </source>
</reference>
<dbReference type="InterPro" id="IPR046778">
    <property type="entry name" value="UPF0758_N"/>
</dbReference>
<dbReference type="Pfam" id="PF20582">
    <property type="entry name" value="UPF0758_N"/>
    <property type="match status" value="1"/>
</dbReference>
<evidence type="ECO:0000313" key="10">
    <source>
        <dbReference type="Proteomes" id="UP000051804"/>
    </source>
</evidence>
<dbReference type="PANTHER" id="PTHR30471:SF3">
    <property type="entry name" value="UPF0758 PROTEIN YEES-RELATED"/>
    <property type="match status" value="1"/>
</dbReference>
<evidence type="ECO:0000259" key="8">
    <source>
        <dbReference type="PROSITE" id="PS50249"/>
    </source>
</evidence>
<dbReference type="GO" id="GO:0008237">
    <property type="term" value="F:metallopeptidase activity"/>
    <property type="evidence" value="ECO:0007669"/>
    <property type="project" value="UniProtKB-KW"/>
</dbReference>
<dbReference type="NCBIfam" id="TIGR00608">
    <property type="entry name" value="radc"/>
    <property type="match status" value="1"/>
</dbReference>
<dbReference type="PATRIC" id="fig|1291734.4.peg.1109"/>
<name>A0A0R1K1F0_9LACO</name>
<dbReference type="GO" id="GO:0046872">
    <property type="term" value="F:metal ion binding"/>
    <property type="evidence" value="ECO:0007669"/>
    <property type="project" value="UniProtKB-KW"/>
</dbReference>
<comment type="caution">
    <text evidence="9">The sequence shown here is derived from an EMBL/GenBank/DDBJ whole genome shotgun (WGS) entry which is preliminary data.</text>
</comment>
<gene>
    <name evidence="9" type="ORF">FD02_GL001079</name>
</gene>
<dbReference type="AlphaFoldDB" id="A0A0R1K1F0"/>
<dbReference type="InterPro" id="IPR037518">
    <property type="entry name" value="MPN"/>
</dbReference>
<dbReference type="EMBL" id="AZDJ01000013">
    <property type="protein sequence ID" value="KRK73223.1"/>
    <property type="molecule type" value="Genomic_DNA"/>
</dbReference>
<dbReference type="RefSeq" id="WP_056950419.1">
    <property type="nucleotide sequence ID" value="NZ_AZDJ01000013.1"/>
</dbReference>
<evidence type="ECO:0000256" key="3">
    <source>
        <dbReference type="ARBA" id="ARBA00022723"/>
    </source>
</evidence>
<dbReference type="CDD" id="cd08071">
    <property type="entry name" value="MPN_DUF2466"/>
    <property type="match status" value="1"/>
</dbReference>
<keyword evidence="6" id="KW-0482">Metalloprotease</keyword>
<dbReference type="Proteomes" id="UP000051804">
    <property type="component" value="Unassembled WGS sequence"/>
</dbReference>
<comment type="similarity">
    <text evidence="1 7">Belongs to the UPF0758 family.</text>
</comment>
<dbReference type="InterPro" id="IPR020891">
    <property type="entry name" value="UPF0758_CS"/>
</dbReference>
<keyword evidence="10" id="KW-1185">Reference proteome</keyword>
<dbReference type="PANTHER" id="PTHR30471">
    <property type="entry name" value="DNA REPAIR PROTEIN RADC"/>
    <property type="match status" value="1"/>
</dbReference>
<accession>A0A0R1K1F0</accession>
<dbReference type="Pfam" id="PF04002">
    <property type="entry name" value="RadC"/>
    <property type="match status" value="1"/>
</dbReference>
<keyword evidence="5" id="KW-0862">Zinc</keyword>
<keyword evidence="2" id="KW-0645">Protease</keyword>
<evidence type="ECO:0000256" key="7">
    <source>
        <dbReference type="RuleBase" id="RU003797"/>
    </source>
</evidence>
<evidence type="ECO:0000256" key="2">
    <source>
        <dbReference type="ARBA" id="ARBA00022670"/>
    </source>
</evidence>
<dbReference type="STRING" id="1291734.FD02_GL001079"/>